<dbReference type="PANTHER" id="PTHR30346">
    <property type="entry name" value="TRANSCRIPTIONAL DUAL REGULATOR HCAR-RELATED"/>
    <property type="match status" value="1"/>
</dbReference>
<feature type="domain" description="HTH lysR-type" evidence="6">
    <location>
        <begin position="1"/>
        <end position="58"/>
    </location>
</feature>
<dbReference type="AlphaFoldDB" id="A0A5Q0M388"/>
<dbReference type="GO" id="GO:0032993">
    <property type="term" value="C:protein-DNA complex"/>
    <property type="evidence" value="ECO:0007669"/>
    <property type="project" value="TreeGrafter"/>
</dbReference>
<dbReference type="EMBL" id="CP045644">
    <property type="protein sequence ID" value="QFZ82942.1"/>
    <property type="molecule type" value="Genomic_DNA"/>
</dbReference>
<protein>
    <submittedName>
        <fullName evidence="7">LysR family transcriptional regulator</fullName>
    </submittedName>
</protein>
<dbReference type="RefSeq" id="WP_153281729.1">
    <property type="nucleotide sequence ID" value="NZ_CP045644.1"/>
</dbReference>
<gene>
    <name evidence="7" type="ORF">GFK26_09285</name>
</gene>
<dbReference type="PRINTS" id="PR00039">
    <property type="entry name" value="HTHLYSR"/>
</dbReference>
<reference evidence="7 8" key="1">
    <citation type="submission" date="2019-10" db="EMBL/GenBank/DDBJ databases">
        <title>Complete genome sequence of Variovorax paradoxus 5C-2.</title>
        <authorList>
            <person name="Gogoleva N.E."/>
            <person name="Balkin A.S."/>
        </authorList>
    </citation>
    <scope>NUCLEOTIDE SEQUENCE [LARGE SCALE GENOMIC DNA]</scope>
    <source>
        <strain evidence="7 8">5C-2</strain>
    </source>
</reference>
<organism evidence="7 8">
    <name type="scientific">Variovorax paradoxus</name>
    <dbReference type="NCBI Taxonomy" id="34073"/>
    <lineage>
        <taxon>Bacteria</taxon>
        <taxon>Pseudomonadati</taxon>
        <taxon>Pseudomonadota</taxon>
        <taxon>Betaproteobacteria</taxon>
        <taxon>Burkholderiales</taxon>
        <taxon>Comamonadaceae</taxon>
        <taxon>Variovorax</taxon>
    </lineage>
</organism>
<name>A0A5Q0M388_VARPD</name>
<dbReference type="PROSITE" id="PS50931">
    <property type="entry name" value="HTH_LYSR"/>
    <property type="match status" value="1"/>
</dbReference>
<comment type="similarity">
    <text evidence="1">Belongs to the LysR transcriptional regulatory family.</text>
</comment>
<accession>A0A5Q0M388</accession>
<evidence type="ECO:0000256" key="2">
    <source>
        <dbReference type="ARBA" id="ARBA00023015"/>
    </source>
</evidence>
<dbReference type="GO" id="GO:0003700">
    <property type="term" value="F:DNA-binding transcription factor activity"/>
    <property type="evidence" value="ECO:0007669"/>
    <property type="project" value="InterPro"/>
</dbReference>
<dbReference type="Gene3D" id="1.10.10.10">
    <property type="entry name" value="Winged helix-like DNA-binding domain superfamily/Winged helix DNA-binding domain"/>
    <property type="match status" value="1"/>
</dbReference>
<evidence type="ECO:0000313" key="8">
    <source>
        <dbReference type="Proteomes" id="UP000326780"/>
    </source>
</evidence>
<dbReference type="SUPFAM" id="SSF53850">
    <property type="entry name" value="Periplasmic binding protein-like II"/>
    <property type="match status" value="1"/>
</dbReference>
<evidence type="ECO:0000256" key="3">
    <source>
        <dbReference type="ARBA" id="ARBA00023125"/>
    </source>
</evidence>
<proteinExistence type="inferred from homology"/>
<dbReference type="Gene3D" id="3.40.190.10">
    <property type="entry name" value="Periplasmic binding protein-like II"/>
    <property type="match status" value="2"/>
</dbReference>
<dbReference type="Pfam" id="PF03466">
    <property type="entry name" value="LysR_substrate"/>
    <property type="match status" value="1"/>
</dbReference>
<feature type="compositionally biased region" description="Low complexity" evidence="5">
    <location>
        <begin position="292"/>
        <end position="302"/>
    </location>
</feature>
<dbReference type="InterPro" id="IPR036388">
    <property type="entry name" value="WH-like_DNA-bd_sf"/>
</dbReference>
<dbReference type="InterPro" id="IPR005119">
    <property type="entry name" value="LysR_subst-bd"/>
</dbReference>
<keyword evidence="4" id="KW-0804">Transcription</keyword>
<dbReference type="SUPFAM" id="SSF46785">
    <property type="entry name" value="Winged helix' DNA-binding domain"/>
    <property type="match status" value="1"/>
</dbReference>
<sequence length="326" mass="35582">MELRHLRYFSVLAEELHFGRAARRLAISQPPLSVAIRQLEESVGARLFERNSKEVRLTPAGEALRVSARRVLLQAEEAAMEARDVATGSAGRLRIGFVGAMLYRGLPPALRAFQARHPAVRITLSELNSGVQIAELLHDRLDLGFVHTSRMPAELQHRLLLSEPFVACLPAGHALARKRVLAPADLRAQPFVLFSREASPDYHERILSICADAGFSPEVRHEVRHWLAVVSLVSQGMGVALVPQAMRHSALRGAVFRPLDRAVAQSEAYGVWRTGPVNVLVERLLQGVSNVQPAAAGPPQGGRASPMGGGELHAAKRSEKPGGRHF</sequence>
<dbReference type="GO" id="GO:0003677">
    <property type="term" value="F:DNA binding"/>
    <property type="evidence" value="ECO:0007669"/>
    <property type="project" value="UniProtKB-KW"/>
</dbReference>
<dbReference type="InterPro" id="IPR036390">
    <property type="entry name" value="WH_DNA-bd_sf"/>
</dbReference>
<evidence type="ECO:0000256" key="5">
    <source>
        <dbReference type="SAM" id="MobiDB-lite"/>
    </source>
</evidence>
<keyword evidence="2" id="KW-0805">Transcription regulation</keyword>
<feature type="region of interest" description="Disordered" evidence="5">
    <location>
        <begin position="292"/>
        <end position="326"/>
    </location>
</feature>
<evidence type="ECO:0000256" key="4">
    <source>
        <dbReference type="ARBA" id="ARBA00023163"/>
    </source>
</evidence>
<evidence type="ECO:0000313" key="7">
    <source>
        <dbReference type="EMBL" id="QFZ82942.1"/>
    </source>
</evidence>
<dbReference type="FunFam" id="1.10.10.10:FF:000001">
    <property type="entry name" value="LysR family transcriptional regulator"/>
    <property type="match status" value="1"/>
</dbReference>
<feature type="compositionally biased region" description="Basic and acidic residues" evidence="5">
    <location>
        <begin position="313"/>
        <end position="326"/>
    </location>
</feature>
<dbReference type="InterPro" id="IPR000847">
    <property type="entry name" value="LysR_HTH_N"/>
</dbReference>
<dbReference type="Pfam" id="PF00126">
    <property type="entry name" value="HTH_1"/>
    <property type="match status" value="1"/>
</dbReference>
<evidence type="ECO:0000256" key="1">
    <source>
        <dbReference type="ARBA" id="ARBA00009437"/>
    </source>
</evidence>
<evidence type="ECO:0000259" key="6">
    <source>
        <dbReference type="PROSITE" id="PS50931"/>
    </source>
</evidence>
<dbReference type="PANTHER" id="PTHR30346:SF0">
    <property type="entry name" value="HCA OPERON TRANSCRIPTIONAL ACTIVATOR HCAR"/>
    <property type="match status" value="1"/>
</dbReference>
<dbReference type="Proteomes" id="UP000326780">
    <property type="component" value="Chromosome"/>
</dbReference>
<keyword evidence="3" id="KW-0238">DNA-binding</keyword>